<feature type="domain" description="ABC1 atypical kinase-like" evidence="1">
    <location>
        <begin position="26"/>
        <end position="108"/>
    </location>
</feature>
<evidence type="ECO:0000313" key="3">
    <source>
        <dbReference type="Proteomes" id="UP000683000"/>
    </source>
</evidence>
<dbReference type="EMBL" id="JAGFBS010000028">
    <property type="protein sequence ID" value="KAG6372321.1"/>
    <property type="molecule type" value="Genomic_DNA"/>
</dbReference>
<dbReference type="PANTHER" id="PTHR43173">
    <property type="entry name" value="ABC1 FAMILY PROTEIN"/>
    <property type="match status" value="1"/>
</dbReference>
<evidence type="ECO:0000259" key="1">
    <source>
        <dbReference type="Pfam" id="PF03109"/>
    </source>
</evidence>
<proteinExistence type="predicted"/>
<dbReference type="GO" id="GO:0005743">
    <property type="term" value="C:mitochondrial inner membrane"/>
    <property type="evidence" value="ECO:0007669"/>
    <property type="project" value="TreeGrafter"/>
</dbReference>
<accession>A0A8I3A6N7</accession>
<dbReference type="PANTHER" id="PTHR43173:SF19">
    <property type="entry name" value="AARF DOMAIN-CONTAINING PROTEIN KINASE 1"/>
    <property type="match status" value="1"/>
</dbReference>
<dbReference type="SUPFAM" id="SSF56112">
    <property type="entry name" value="Protein kinase-like (PK-like)"/>
    <property type="match status" value="1"/>
</dbReference>
<evidence type="ECO:0000313" key="2">
    <source>
        <dbReference type="EMBL" id="KAG6372321.1"/>
    </source>
</evidence>
<dbReference type="OrthoDB" id="427480at2759"/>
<protein>
    <submittedName>
        <fullName evidence="2">ABC1 family-domain-containing protein</fullName>
    </submittedName>
</protein>
<sequence>MSIVLPRELVYRVVLPKEWTNTMRPLQDKCDPTPYQDVEALFLSGIGKPIQALFEDFDPVPIGVASLAQVHVGTLKESGKKAAVKLQHPHLAEFCDIDMEMVEVTLGMPALVLCNSAMTLEQYARL</sequence>
<name>A0A8I3A6N7_9AGAM</name>
<dbReference type="GO" id="GO:0007005">
    <property type="term" value="P:mitochondrion organization"/>
    <property type="evidence" value="ECO:0007669"/>
    <property type="project" value="TreeGrafter"/>
</dbReference>
<dbReference type="Pfam" id="PF03109">
    <property type="entry name" value="ABC1"/>
    <property type="match status" value="1"/>
</dbReference>
<gene>
    <name evidence="2" type="ORF">JVT61DRAFT_7761</name>
</gene>
<dbReference type="InterPro" id="IPR004147">
    <property type="entry name" value="ABC1_dom"/>
</dbReference>
<dbReference type="GO" id="GO:0055088">
    <property type="term" value="P:lipid homeostasis"/>
    <property type="evidence" value="ECO:0007669"/>
    <property type="project" value="TreeGrafter"/>
</dbReference>
<dbReference type="InterPro" id="IPR011009">
    <property type="entry name" value="Kinase-like_dom_sf"/>
</dbReference>
<dbReference type="AlphaFoldDB" id="A0A8I3A6N7"/>
<organism evidence="2 3">
    <name type="scientific">Boletus reticuloceps</name>
    <dbReference type="NCBI Taxonomy" id="495285"/>
    <lineage>
        <taxon>Eukaryota</taxon>
        <taxon>Fungi</taxon>
        <taxon>Dikarya</taxon>
        <taxon>Basidiomycota</taxon>
        <taxon>Agaricomycotina</taxon>
        <taxon>Agaricomycetes</taxon>
        <taxon>Agaricomycetidae</taxon>
        <taxon>Boletales</taxon>
        <taxon>Boletineae</taxon>
        <taxon>Boletaceae</taxon>
        <taxon>Boletoideae</taxon>
        <taxon>Boletus</taxon>
    </lineage>
</organism>
<keyword evidence="3" id="KW-1185">Reference proteome</keyword>
<comment type="caution">
    <text evidence="2">The sequence shown here is derived from an EMBL/GenBank/DDBJ whole genome shotgun (WGS) entry which is preliminary data.</text>
</comment>
<dbReference type="Proteomes" id="UP000683000">
    <property type="component" value="Unassembled WGS sequence"/>
</dbReference>
<reference evidence="2" key="1">
    <citation type="submission" date="2021-03" db="EMBL/GenBank/DDBJ databases">
        <title>Evolutionary innovations through gain and loss of genes in the ectomycorrhizal Boletales.</title>
        <authorList>
            <person name="Wu G."/>
            <person name="Miyauchi S."/>
            <person name="Morin E."/>
            <person name="Yang Z.-L."/>
            <person name="Xu J."/>
            <person name="Martin F.M."/>
        </authorList>
    </citation>
    <scope>NUCLEOTIDE SEQUENCE</scope>
    <source>
        <strain evidence="2">BR01</strain>
    </source>
</reference>
<dbReference type="InterPro" id="IPR051130">
    <property type="entry name" value="Mito_struct-func_regulator"/>
</dbReference>